<dbReference type="InterPro" id="IPR010920">
    <property type="entry name" value="LSM_dom_sf"/>
</dbReference>
<feature type="transmembrane region" description="Helical" evidence="6">
    <location>
        <begin position="341"/>
        <end position="358"/>
    </location>
</feature>
<reference evidence="9 10" key="1">
    <citation type="submission" date="2019-08" db="EMBL/GenBank/DDBJ databases">
        <title>Deep-cultivation of Planctomycetes and their phenomic and genomic characterization uncovers novel biology.</title>
        <authorList>
            <person name="Wiegand S."/>
            <person name="Jogler M."/>
            <person name="Boedeker C."/>
            <person name="Pinto D."/>
            <person name="Vollmers J."/>
            <person name="Rivas-Marin E."/>
            <person name="Kohn T."/>
            <person name="Peeters S.H."/>
            <person name="Heuer A."/>
            <person name="Rast P."/>
            <person name="Oberbeckmann S."/>
            <person name="Bunk B."/>
            <person name="Jeske O."/>
            <person name="Meyerdierks A."/>
            <person name="Storesund J.E."/>
            <person name="Kallscheuer N."/>
            <person name="Luecker S."/>
            <person name="Lage O.M."/>
            <person name="Pohl T."/>
            <person name="Merkel B.J."/>
            <person name="Hornburger P."/>
            <person name="Mueller R.-W."/>
            <person name="Bruemmer F."/>
            <person name="Labrenz M."/>
            <person name="Spormann A.M."/>
            <person name="Op den Camp H."/>
            <person name="Overmann J."/>
            <person name="Amann R."/>
            <person name="Jetten M.S.M."/>
            <person name="Mascher T."/>
            <person name="Medema M.H."/>
            <person name="Devos D.P."/>
            <person name="Kaster A.-K."/>
            <person name="Ovreas L."/>
            <person name="Rohde M."/>
            <person name="Galperin M.Y."/>
            <person name="Jogler C."/>
        </authorList>
    </citation>
    <scope>NUCLEOTIDE SEQUENCE [LARGE SCALE GENOMIC DNA]</scope>
    <source>
        <strain evidence="9 10">OJF2</strain>
    </source>
</reference>
<feature type="region of interest" description="Disordered" evidence="5">
    <location>
        <begin position="554"/>
        <end position="586"/>
    </location>
</feature>
<dbReference type="InterPro" id="IPR023408">
    <property type="entry name" value="MscS_beta-dom_sf"/>
</dbReference>
<evidence type="ECO:0000256" key="1">
    <source>
        <dbReference type="ARBA" id="ARBA00004370"/>
    </source>
</evidence>
<name>A0A5B9VUR4_9BACT</name>
<protein>
    <submittedName>
        <fullName evidence="9">Miniconductance mechanosensitive channel MscM</fullName>
    </submittedName>
</protein>
<keyword evidence="10" id="KW-1185">Reference proteome</keyword>
<dbReference type="RefSeq" id="WP_148590226.1">
    <property type="nucleotide sequence ID" value="NZ_CP042997.1"/>
</dbReference>
<evidence type="ECO:0000256" key="4">
    <source>
        <dbReference type="ARBA" id="ARBA00023136"/>
    </source>
</evidence>
<dbReference type="SUPFAM" id="SSF50182">
    <property type="entry name" value="Sm-like ribonucleoproteins"/>
    <property type="match status" value="1"/>
</dbReference>
<evidence type="ECO:0000256" key="2">
    <source>
        <dbReference type="ARBA" id="ARBA00022692"/>
    </source>
</evidence>
<evidence type="ECO:0000313" key="10">
    <source>
        <dbReference type="Proteomes" id="UP000324233"/>
    </source>
</evidence>
<gene>
    <name evidence="9" type="primary">mscM</name>
    <name evidence="9" type="ORF">OJF2_00820</name>
</gene>
<dbReference type="Pfam" id="PF00924">
    <property type="entry name" value="MS_channel_2nd"/>
    <property type="match status" value="1"/>
</dbReference>
<dbReference type="GO" id="GO:0008381">
    <property type="term" value="F:mechanosensitive monoatomic ion channel activity"/>
    <property type="evidence" value="ECO:0007669"/>
    <property type="project" value="UniProtKB-ARBA"/>
</dbReference>
<evidence type="ECO:0000259" key="8">
    <source>
        <dbReference type="Pfam" id="PF00924"/>
    </source>
</evidence>
<dbReference type="EMBL" id="CP042997">
    <property type="protein sequence ID" value="QEH31617.1"/>
    <property type="molecule type" value="Genomic_DNA"/>
</dbReference>
<dbReference type="OrthoDB" id="9792218at2"/>
<accession>A0A5B9VUR4</accession>
<dbReference type="Proteomes" id="UP000324233">
    <property type="component" value="Chromosome"/>
</dbReference>
<feature type="transmembrane region" description="Helical" evidence="6">
    <location>
        <begin position="364"/>
        <end position="383"/>
    </location>
</feature>
<feature type="domain" description="Mechanosensitive ion channel MscS" evidence="8">
    <location>
        <begin position="386"/>
        <end position="452"/>
    </location>
</feature>
<proteinExistence type="predicted"/>
<dbReference type="InterPro" id="IPR006685">
    <property type="entry name" value="MscS_channel_2nd"/>
</dbReference>
<dbReference type="KEGG" id="agv:OJF2_00820"/>
<organism evidence="9 10">
    <name type="scientific">Aquisphaera giovannonii</name>
    <dbReference type="NCBI Taxonomy" id="406548"/>
    <lineage>
        <taxon>Bacteria</taxon>
        <taxon>Pseudomonadati</taxon>
        <taxon>Planctomycetota</taxon>
        <taxon>Planctomycetia</taxon>
        <taxon>Isosphaerales</taxon>
        <taxon>Isosphaeraceae</taxon>
        <taxon>Aquisphaera</taxon>
    </lineage>
</organism>
<evidence type="ECO:0000256" key="6">
    <source>
        <dbReference type="SAM" id="Phobius"/>
    </source>
</evidence>
<keyword evidence="7" id="KW-0732">Signal</keyword>
<feature type="compositionally biased region" description="Basic and acidic residues" evidence="5">
    <location>
        <begin position="554"/>
        <end position="569"/>
    </location>
</feature>
<evidence type="ECO:0000256" key="3">
    <source>
        <dbReference type="ARBA" id="ARBA00022989"/>
    </source>
</evidence>
<feature type="transmembrane region" description="Helical" evidence="6">
    <location>
        <begin position="216"/>
        <end position="236"/>
    </location>
</feature>
<dbReference type="GO" id="GO:0016020">
    <property type="term" value="C:membrane"/>
    <property type="evidence" value="ECO:0007669"/>
    <property type="project" value="UniProtKB-SubCell"/>
</dbReference>
<feature type="transmembrane region" description="Helical" evidence="6">
    <location>
        <begin position="281"/>
        <end position="305"/>
    </location>
</feature>
<keyword evidence="3 6" id="KW-1133">Transmembrane helix</keyword>
<keyword evidence="2 6" id="KW-0812">Transmembrane</keyword>
<dbReference type="AlphaFoldDB" id="A0A5B9VUR4"/>
<dbReference type="PANTHER" id="PTHR30566">
    <property type="entry name" value="YNAI-RELATED MECHANOSENSITIVE ION CHANNEL"/>
    <property type="match status" value="1"/>
</dbReference>
<feature type="signal peptide" evidence="7">
    <location>
        <begin position="1"/>
        <end position="35"/>
    </location>
</feature>
<keyword evidence="4 6" id="KW-0472">Membrane</keyword>
<sequence length="586" mass="65501" precursor="true">MPDPSHLARRVPAPSVRLAALIGTFLAAVTPAAGAEPEKDAIPIDRLNAGLPRRDGLDLGTPQATLEHFIFSCEEGDYASAAHALDLNGIAPGRQAEEGASLARQLKEVMDRQVWFRWDEVPDRPDGQLDEASIKKQAEGREGPQSSLRLGTLYIGDVDYEVRLERVKPKDGPSAWVFSPQTVKHIPILHEEFGESWVEGYIPEVLKRTRFLKIRLWQWLGFAVLLATGTLLGWLTQKGLDLLNRPEWPWVRTVAEALEGPGSLALGLWTFYFLSRKILGLAGPIVSLIEPLYIAVLVASLIWFLQRLITYISARILNRYSGFNNDEANVLITRIEVVRHILTFAVLVAGTLFILTRFEWFRQVGVMMLASAGVAGLILGVAAQRVLGNVFAGILLALTQPVKSGDAIIFEEDFGWVEEITLTYLVIRTWDRRRLVVPIAHFLDKPIQNWSRRSQQLMLPLTIYADYRVDAQAVREEFERLMEASEEWDRSVPPIFQVTECKEGVVELRGLCSAADPTSSWNLRCRVREGLLAFLQDLEGGLYLPRRRIALVGDDRREPTHDANGHQHPEPAGLPDEAESGPGRAG</sequence>
<evidence type="ECO:0000256" key="7">
    <source>
        <dbReference type="SAM" id="SignalP"/>
    </source>
</evidence>
<dbReference type="Gene3D" id="1.10.287.1260">
    <property type="match status" value="1"/>
</dbReference>
<dbReference type="Gene3D" id="2.30.30.60">
    <property type="match status" value="1"/>
</dbReference>
<evidence type="ECO:0000313" key="9">
    <source>
        <dbReference type="EMBL" id="QEH31617.1"/>
    </source>
</evidence>
<comment type="subcellular location">
    <subcellularLocation>
        <location evidence="1">Membrane</location>
    </subcellularLocation>
</comment>
<evidence type="ECO:0000256" key="5">
    <source>
        <dbReference type="SAM" id="MobiDB-lite"/>
    </source>
</evidence>
<dbReference type="PANTHER" id="PTHR30566:SF25">
    <property type="entry name" value="INNER MEMBRANE PROTEIN"/>
    <property type="match status" value="1"/>
</dbReference>
<feature type="chain" id="PRO_5022860916" evidence="7">
    <location>
        <begin position="36"/>
        <end position="586"/>
    </location>
</feature>